<keyword evidence="17" id="KW-1185">Reference proteome</keyword>
<keyword evidence="8" id="KW-0238">DNA-binding</keyword>
<dbReference type="GO" id="GO:0009653">
    <property type="term" value="P:anatomical structure morphogenesis"/>
    <property type="evidence" value="ECO:0007669"/>
    <property type="project" value="UniProtKB-ARBA"/>
</dbReference>
<evidence type="ECO:0000256" key="12">
    <source>
        <dbReference type="PROSITE-ProRule" id="PRU00042"/>
    </source>
</evidence>
<protein>
    <recommendedName>
        <fullName evidence="18">Zinc finger protein ZFPM2-like</fullName>
    </recommendedName>
</protein>
<feature type="region of interest" description="Disordered" evidence="13">
    <location>
        <begin position="980"/>
        <end position="1095"/>
    </location>
</feature>
<organism evidence="16 17">
    <name type="scientific">Coilia grayii</name>
    <name type="common">Gray's grenadier anchovy</name>
    <dbReference type="NCBI Taxonomy" id="363190"/>
    <lineage>
        <taxon>Eukaryota</taxon>
        <taxon>Metazoa</taxon>
        <taxon>Chordata</taxon>
        <taxon>Craniata</taxon>
        <taxon>Vertebrata</taxon>
        <taxon>Euteleostomi</taxon>
        <taxon>Actinopterygii</taxon>
        <taxon>Neopterygii</taxon>
        <taxon>Teleostei</taxon>
        <taxon>Clupei</taxon>
        <taxon>Clupeiformes</taxon>
        <taxon>Clupeoidei</taxon>
        <taxon>Engraulidae</taxon>
        <taxon>Coilinae</taxon>
        <taxon>Coilia</taxon>
    </lineage>
</organism>
<feature type="compositionally biased region" description="Basic and acidic residues" evidence="13">
    <location>
        <begin position="980"/>
        <end position="998"/>
    </location>
</feature>
<evidence type="ECO:0000259" key="15">
    <source>
        <dbReference type="PROSITE" id="PS51810"/>
    </source>
</evidence>
<feature type="domain" description="C2H2-type" evidence="14">
    <location>
        <begin position="250"/>
        <end position="277"/>
    </location>
</feature>
<dbReference type="PROSITE" id="PS00028">
    <property type="entry name" value="ZINC_FINGER_C2H2_1"/>
    <property type="match status" value="1"/>
</dbReference>
<evidence type="ECO:0000313" key="16">
    <source>
        <dbReference type="EMBL" id="KAL2080119.1"/>
    </source>
</evidence>
<feature type="domain" description="CCHC FOG-type" evidence="15">
    <location>
        <begin position="545"/>
        <end position="578"/>
    </location>
</feature>
<dbReference type="Gene3D" id="3.30.160.60">
    <property type="entry name" value="Classic Zinc Finger"/>
    <property type="match status" value="2"/>
</dbReference>
<feature type="domain" description="CCHC FOG-type" evidence="15">
    <location>
        <begin position="244"/>
        <end position="277"/>
    </location>
</feature>
<comment type="caution">
    <text evidence="16">The sequence shown here is derived from an EMBL/GenBank/DDBJ whole genome shotgun (WGS) entry which is preliminary data.</text>
</comment>
<evidence type="ECO:0000313" key="17">
    <source>
        <dbReference type="Proteomes" id="UP001591681"/>
    </source>
</evidence>
<comment type="subcellular location">
    <subcellularLocation>
        <location evidence="1">Nucleus</location>
    </subcellularLocation>
</comment>
<dbReference type="PANTHER" id="PTHR12958">
    <property type="entry name" value="FRIEND OF GATA2-RELATED"/>
    <property type="match status" value="1"/>
</dbReference>
<feature type="domain" description="CCHC FOG-type" evidence="15">
    <location>
        <begin position="1092"/>
        <end position="1125"/>
    </location>
</feature>
<dbReference type="GO" id="GO:0003677">
    <property type="term" value="F:DNA binding"/>
    <property type="evidence" value="ECO:0007669"/>
    <property type="project" value="UniProtKB-KW"/>
</dbReference>
<feature type="compositionally biased region" description="Polar residues" evidence="13">
    <location>
        <begin position="455"/>
        <end position="491"/>
    </location>
</feature>
<keyword evidence="11" id="KW-0539">Nucleus</keyword>
<evidence type="ECO:0000256" key="5">
    <source>
        <dbReference type="ARBA" id="ARBA00022771"/>
    </source>
</evidence>
<evidence type="ECO:0000256" key="9">
    <source>
        <dbReference type="ARBA" id="ARBA00023159"/>
    </source>
</evidence>
<evidence type="ECO:0000256" key="7">
    <source>
        <dbReference type="ARBA" id="ARBA00023015"/>
    </source>
</evidence>
<keyword evidence="3" id="KW-0479">Metal-binding</keyword>
<gene>
    <name evidence="16" type="ORF">ACEWY4_023912</name>
</gene>
<reference evidence="16 17" key="1">
    <citation type="submission" date="2024-09" db="EMBL/GenBank/DDBJ databases">
        <title>A chromosome-level genome assembly of Gray's grenadier anchovy, Coilia grayii.</title>
        <authorList>
            <person name="Fu Z."/>
        </authorList>
    </citation>
    <scope>NUCLEOTIDE SEQUENCE [LARGE SCALE GENOMIC DNA]</scope>
    <source>
        <strain evidence="16">G4</strain>
        <tissue evidence="16">Muscle</tissue>
    </source>
</reference>
<dbReference type="AlphaFoldDB" id="A0ABD1IYU7"/>
<feature type="region of interest" description="Disordered" evidence="13">
    <location>
        <begin position="640"/>
        <end position="677"/>
    </location>
</feature>
<feature type="domain" description="C2H2-type" evidence="14">
    <location>
        <begin position="298"/>
        <end position="327"/>
    </location>
</feature>
<feature type="region of interest" description="Disordered" evidence="13">
    <location>
        <begin position="385"/>
        <end position="498"/>
    </location>
</feature>
<keyword evidence="5 12" id="KW-0863">Zinc-finger</keyword>
<dbReference type="PANTHER" id="PTHR12958:SF5">
    <property type="entry name" value="ZINC FINGER PROTEIN ZFPM2"/>
    <property type="match status" value="1"/>
</dbReference>
<evidence type="ECO:0008006" key="18">
    <source>
        <dbReference type="Google" id="ProtNLM"/>
    </source>
</evidence>
<evidence type="ECO:0000256" key="6">
    <source>
        <dbReference type="ARBA" id="ARBA00022833"/>
    </source>
</evidence>
<dbReference type="Pfam" id="PF21182">
    <property type="entry name" value="FOG1-like_PR"/>
    <property type="match status" value="1"/>
</dbReference>
<feature type="domain" description="C2H2-type" evidence="14">
    <location>
        <begin position="365"/>
        <end position="387"/>
    </location>
</feature>
<proteinExistence type="predicted"/>
<feature type="region of interest" description="Disordered" evidence="13">
    <location>
        <begin position="1"/>
        <end position="99"/>
    </location>
</feature>
<keyword evidence="4" id="KW-0677">Repeat</keyword>
<dbReference type="GO" id="GO:0008270">
    <property type="term" value="F:zinc ion binding"/>
    <property type="evidence" value="ECO:0007669"/>
    <property type="project" value="UniProtKB-KW"/>
</dbReference>
<dbReference type="Pfam" id="PF25445">
    <property type="entry name" value="CCHC_ZFPM2"/>
    <property type="match status" value="1"/>
</dbReference>
<keyword evidence="2" id="KW-0678">Repressor</keyword>
<feature type="domain" description="CCHC FOG-type" evidence="15">
    <location>
        <begin position="841"/>
        <end position="874"/>
    </location>
</feature>
<sequence length="1130" mass="123228">MSRRKQSNPRQFKRALENGQEEDQGGIVCGAVDGLEGLTSGELSAEGSPVGSTVDPDSLSLKDQELPSSHAAEDGQDDSEEQEAQARISPTGTQEWDGPRELEMVSEGAERRVCCTQALPVGTTWGPFPGKIERTTRGSDAVPVVLSGGPRWLLSVSWQAAEDSRNNCIVYSKGGQLWCTTTKPLLERECLQACTLDASLQPHTAGGGSASAPTGEGMYPARLLDSIQLLPQQAAMASILPNAIVNKDIFPCKACGIWFRSERNLQAHLMYYCSGRQREADVVVTERNNKNGSHAGPRPCPFPQCNMSFSGAHALEMHLLTHNSTRAEDPVPTGGGLKCTICNHTADTLMSLQQHILSHLSQVGIRCDHCNFCFQTPTELARHQDMHGHGGAVKAPREVDARVSSTTSSTTVSPQAGHKPEHPFRKEARQSPARSKEPGGAGGGVESGCTEREQSTLTESHSGNHASFSYTRVKSEPSSPRQASSPVQPNITPAFPMGPFVPHVPFPQDITGAPQASEILAKMSELVHRRLRHGGGSYPPMVYSSLVPKGATCFECNISFSNLDNYLVHKKHYCNSRWQQMAKQHDYGNILDQVPDAGSPRNGLVGMLNAAHPPELKGHQVDPARLPASSIFDSFQVGGKLPDDLSPQAKKATPPTTAEERPNGIQADLKSPISPVKNELDPNRTTCEACNITFSRHETYMVHKQYYCATRHDPPMKRANAMKGPAAQKSVRARKRRKAYEMATADQDHVPPMPPPPFLGIPTIGSPCITQQAMDTFRDQFHMRYNLYQSMVPKHPEASLTVTKSALVSKCNAIAREGLDAPIDLSKKCLPQLNKLSQSPTGLMDYHECAVCKISFNKVEDYLAHKQNFCPGASVDSKLLLDIKKESGNPDVSPRSLEAYNKAGSPEITAQNARDHSVKANQNVADGNMPAKEEPKDAFMSTGGYPGMVKKMRPEEQIWPYYEIKAADYATGMLIMPNDQREQHRKSPNEGSEGEKDQPVPVPVPVPDQTQNQNPKNKNKTLDMNGYHKAEEKSADVGKPDGSPPREEPSSTSDPESPIHPRESASPPPPPLLTTKTEEVSPGVKRGANGSISAGNVKYCRPCDIQFNNLSNFITHKKFYCSSHTAEHVK</sequence>
<evidence type="ECO:0000256" key="8">
    <source>
        <dbReference type="ARBA" id="ARBA00023125"/>
    </source>
</evidence>
<dbReference type="PROSITE" id="PS51810">
    <property type="entry name" value="ZF_CCHC_FOG"/>
    <property type="match status" value="5"/>
</dbReference>
<dbReference type="GO" id="GO:0005634">
    <property type="term" value="C:nucleus"/>
    <property type="evidence" value="ECO:0007669"/>
    <property type="project" value="UniProtKB-SubCell"/>
</dbReference>
<accession>A0ABD1IYU7</accession>
<dbReference type="InterPro" id="IPR059121">
    <property type="entry name" value="CCHC_ZFPM2-like"/>
</dbReference>
<keyword evidence="10" id="KW-0804">Transcription</keyword>
<feature type="compositionally biased region" description="Low complexity" evidence="13">
    <location>
        <begin position="1007"/>
        <end position="1016"/>
    </location>
</feature>
<evidence type="ECO:0000256" key="13">
    <source>
        <dbReference type="SAM" id="MobiDB-lite"/>
    </source>
</evidence>
<dbReference type="SMART" id="SM00355">
    <property type="entry name" value="ZnF_C2H2"/>
    <property type="match status" value="8"/>
</dbReference>
<evidence type="ECO:0000256" key="4">
    <source>
        <dbReference type="ARBA" id="ARBA00022737"/>
    </source>
</evidence>
<evidence type="ECO:0000256" key="11">
    <source>
        <dbReference type="ARBA" id="ARBA00023242"/>
    </source>
</evidence>
<evidence type="ECO:0000256" key="1">
    <source>
        <dbReference type="ARBA" id="ARBA00004123"/>
    </source>
</evidence>
<dbReference type="InterPro" id="IPR039746">
    <property type="entry name" value="FOG"/>
</dbReference>
<keyword evidence="6" id="KW-0862">Zinc</keyword>
<feature type="compositionally biased region" description="Acidic residues" evidence="13">
    <location>
        <begin position="74"/>
        <end position="83"/>
    </location>
</feature>
<dbReference type="InterPro" id="IPR034731">
    <property type="entry name" value="Znf_CCHC_FOG"/>
</dbReference>
<dbReference type="GO" id="GO:0030154">
    <property type="term" value="P:cell differentiation"/>
    <property type="evidence" value="ECO:0007669"/>
    <property type="project" value="UniProtKB-ARBA"/>
</dbReference>
<feature type="compositionally biased region" description="Basic residues" evidence="13">
    <location>
        <begin position="1"/>
        <end position="13"/>
    </location>
</feature>
<keyword evidence="7" id="KW-0805">Transcription regulation</keyword>
<dbReference type="Pfam" id="PF12874">
    <property type="entry name" value="zf-met"/>
    <property type="match status" value="2"/>
</dbReference>
<feature type="compositionally biased region" description="Basic and acidic residues" evidence="13">
    <location>
        <begin position="1026"/>
        <end position="1049"/>
    </location>
</feature>
<keyword evidence="9" id="KW-0010">Activator</keyword>
<dbReference type="InterPro" id="IPR013087">
    <property type="entry name" value="Znf_C2H2_type"/>
</dbReference>
<dbReference type="Proteomes" id="UP001591681">
    <property type="component" value="Unassembled WGS sequence"/>
</dbReference>
<dbReference type="SUPFAM" id="SSF57667">
    <property type="entry name" value="beta-beta-alpha zinc fingers"/>
    <property type="match status" value="6"/>
</dbReference>
<dbReference type="EMBL" id="JBHFQA010000021">
    <property type="protein sequence ID" value="KAL2080119.1"/>
    <property type="molecule type" value="Genomic_DNA"/>
</dbReference>
<feature type="compositionally biased region" description="Low complexity" evidence="13">
    <location>
        <begin position="403"/>
        <end position="413"/>
    </location>
</feature>
<name>A0ABD1IYU7_9TELE</name>
<dbReference type="InterPro" id="IPR036236">
    <property type="entry name" value="Znf_C2H2_sf"/>
</dbReference>
<dbReference type="InterPro" id="IPR049361">
    <property type="entry name" value="ZFPM1/2_PR"/>
</dbReference>
<dbReference type="GO" id="GO:0010557">
    <property type="term" value="P:positive regulation of macromolecule biosynthetic process"/>
    <property type="evidence" value="ECO:0007669"/>
    <property type="project" value="UniProtKB-ARBA"/>
</dbReference>
<evidence type="ECO:0000256" key="3">
    <source>
        <dbReference type="ARBA" id="ARBA00022723"/>
    </source>
</evidence>
<evidence type="ECO:0000256" key="10">
    <source>
        <dbReference type="ARBA" id="ARBA00023163"/>
    </source>
</evidence>
<evidence type="ECO:0000256" key="2">
    <source>
        <dbReference type="ARBA" id="ARBA00022491"/>
    </source>
</evidence>
<feature type="domain" description="CCHC FOG-type" evidence="15">
    <location>
        <begin position="679"/>
        <end position="712"/>
    </location>
</feature>
<feature type="compositionally biased region" description="Basic and acidic residues" evidence="13">
    <location>
        <begin position="418"/>
        <end position="437"/>
    </location>
</feature>
<dbReference type="PROSITE" id="PS50157">
    <property type="entry name" value="ZINC_FINGER_C2H2_2"/>
    <property type="match status" value="3"/>
</dbReference>
<evidence type="ECO:0000259" key="14">
    <source>
        <dbReference type="PROSITE" id="PS50157"/>
    </source>
</evidence>